<feature type="signal peptide" evidence="1">
    <location>
        <begin position="1"/>
        <end position="18"/>
    </location>
</feature>
<dbReference type="EC" id="3.1.1.47" evidence="5"/>
<dbReference type="GO" id="GO:0003847">
    <property type="term" value="F:1-alkyl-2-acetylglycerophosphocholine esterase activity"/>
    <property type="evidence" value="ECO:0007669"/>
    <property type="project" value="UniProtKB-EC"/>
</dbReference>
<organism evidence="5 6">
    <name type="scientific">Mucinivorans hirudinis</name>
    <dbReference type="NCBI Taxonomy" id="1433126"/>
    <lineage>
        <taxon>Bacteria</taxon>
        <taxon>Pseudomonadati</taxon>
        <taxon>Bacteroidota</taxon>
        <taxon>Bacteroidia</taxon>
        <taxon>Bacteroidales</taxon>
        <taxon>Rikenellaceae</taxon>
        <taxon>Mucinivorans</taxon>
    </lineage>
</organism>
<reference evidence="5 6" key="1">
    <citation type="journal article" date="2015" name="Genome Announc.">
        <title>Complete Genome Sequence of the Novel Leech Symbiont Mucinivorans hirudinis M3T.</title>
        <authorList>
            <person name="Nelson M.C."/>
            <person name="Bomar L."/>
            <person name="Graf J."/>
        </authorList>
    </citation>
    <scope>NUCLEOTIDE SEQUENCE [LARGE SCALE GENOMIC DNA]</scope>
    <source>
        <strain evidence="6">M3</strain>
    </source>
</reference>
<evidence type="ECO:0000259" key="4">
    <source>
        <dbReference type="Pfam" id="PF14607"/>
    </source>
</evidence>
<dbReference type="STRING" id="1433126.BN938_1174"/>
<dbReference type="SUPFAM" id="SSF52266">
    <property type="entry name" value="SGNH hydrolase"/>
    <property type="match status" value="2"/>
</dbReference>
<dbReference type="eggNOG" id="COG2755">
    <property type="taxonomic scope" value="Bacteria"/>
</dbReference>
<dbReference type="PANTHER" id="PTHR30383:SF5">
    <property type="entry name" value="SGNH HYDROLASE-TYPE ESTERASE DOMAIN-CONTAINING PROTEIN"/>
    <property type="match status" value="1"/>
</dbReference>
<protein>
    <submittedName>
        <fullName evidence="5">Platelet-activating factor acetylhydrolase IB gamma subunit</fullName>
        <ecNumber evidence="5">3.1.1.47</ecNumber>
    </submittedName>
</protein>
<feature type="chain" id="PRO_5001585830" evidence="1">
    <location>
        <begin position="19"/>
        <end position="579"/>
    </location>
</feature>
<dbReference type="InterPro" id="IPR051532">
    <property type="entry name" value="Ester_Hydrolysis_Enzymes"/>
</dbReference>
<dbReference type="Pfam" id="PF13472">
    <property type="entry name" value="Lipase_GDSL_2"/>
    <property type="match status" value="1"/>
</dbReference>
<dbReference type="AlphaFoldDB" id="A0A060RBV7"/>
<proteinExistence type="predicted"/>
<keyword evidence="1" id="KW-0732">Signal</keyword>
<accession>A0A060RBV7</accession>
<keyword evidence="6" id="KW-1185">Reference proteome</keyword>
<evidence type="ECO:0000256" key="1">
    <source>
        <dbReference type="SAM" id="SignalP"/>
    </source>
</evidence>
<sequence>MKITFAIILAITSFAAGAQVVWHNPKEEGARLHNQTLTEEARSNYYHRLPDRVEKEVRTPVWNLSKNGAGLSLKFYTNSPQIRVRYTVGEGHGFPHMPSTGKSGVDLYGYDENGDEKWYAARYNFADTINYNYSIPYPHPMHELGYEFELYLPPYNTVKWLEIGVDSSAYFKFIEPSLEKPIIAYGTSITQGACASRPGLIWTSILKRRMDAPLVNLGFSGNGRLEKSLVDIICATPSKAVIIDCMPNMAAMLDVIAQRLDSTVRAIRAAQPDVPILIADHLGMPATAKWDGLQKGVEETMKIQRATYEKLVAEGFTKLYFLSYDELAMPMDGTVEGVHPNDIGMMAYANAYEKMLRKMLYEPQGEVSSQIPRRQRREPHVYEWRERHEENMRQAREQQPDLVLIGNSITHYWGGSNRAFGSDTWEEKIAPLNVVNLGMGWDRTENVLWRIYHGALEGFSAKRIIVTLGVNNILAGRGSEVVPGMEMIIDAIRLRQPDAELVINAIYPARNREQEIAAVNIELEKLCRAKKVTYKNFGIKFLGKDGKINEKYFSDGLHPNAEGYRLIADEFIVNSALNN</sequence>
<dbReference type="HOGENOM" id="CLU_018094_0_0_10"/>
<dbReference type="EMBL" id="HG934468">
    <property type="protein sequence ID" value="CDN31268.1"/>
    <property type="molecule type" value="Genomic_DNA"/>
</dbReference>
<dbReference type="Pfam" id="PF14607">
    <property type="entry name" value="GxDLY"/>
    <property type="match status" value="1"/>
</dbReference>
<name>A0A060RBV7_9BACT</name>
<dbReference type="GO" id="GO:0004622">
    <property type="term" value="F:phosphatidylcholine lysophospholipase activity"/>
    <property type="evidence" value="ECO:0007669"/>
    <property type="project" value="TreeGrafter"/>
</dbReference>
<keyword evidence="5" id="KW-0378">Hydrolase</keyword>
<gene>
    <name evidence="5" type="ORF">BN938_1174</name>
</gene>
<evidence type="ECO:0000313" key="5">
    <source>
        <dbReference type="EMBL" id="CDN31268.1"/>
    </source>
</evidence>
<dbReference type="PANTHER" id="PTHR30383">
    <property type="entry name" value="THIOESTERASE 1/PROTEASE 1/LYSOPHOSPHOLIPASE L1"/>
    <property type="match status" value="1"/>
</dbReference>
<dbReference type="InterPro" id="IPR032740">
    <property type="entry name" value="GxDLY"/>
</dbReference>
<dbReference type="Proteomes" id="UP000027616">
    <property type="component" value="Chromosome I"/>
</dbReference>
<dbReference type="KEGG" id="rbc:BN938_1174"/>
<dbReference type="Gene3D" id="3.40.50.1110">
    <property type="entry name" value="SGNH hydrolase"/>
    <property type="match status" value="2"/>
</dbReference>
<feature type="domain" description="SGNH hydrolase-type esterase" evidence="3">
    <location>
        <begin position="179"/>
        <end position="357"/>
    </location>
</feature>
<feature type="domain" description="SGNH hydrolase-type esterase N-terminal" evidence="4">
    <location>
        <begin position="21"/>
        <end position="170"/>
    </location>
</feature>
<dbReference type="Pfam" id="PF14606">
    <property type="entry name" value="Lipase_GDSL_3"/>
    <property type="match status" value="1"/>
</dbReference>
<evidence type="ECO:0000259" key="3">
    <source>
        <dbReference type="Pfam" id="PF14606"/>
    </source>
</evidence>
<evidence type="ECO:0000313" key="6">
    <source>
        <dbReference type="Proteomes" id="UP000027616"/>
    </source>
</evidence>
<evidence type="ECO:0000259" key="2">
    <source>
        <dbReference type="Pfam" id="PF13472"/>
    </source>
</evidence>
<feature type="domain" description="SGNH hydrolase-type esterase" evidence="2">
    <location>
        <begin position="404"/>
        <end position="566"/>
    </location>
</feature>
<dbReference type="OrthoDB" id="5624617at2"/>
<dbReference type="InterPro" id="IPR036514">
    <property type="entry name" value="SGNH_hydro_sf"/>
</dbReference>
<dbReference type="InterPro" id="IPR013830">
    <property type="entry name" value="SGNH_hydro"/>
</dbReference>
<dbReference type="Gene3D" id="2.60.120.260">
    <property type="entry name" value="Galactose-binding domain-like"/>
    <property type="match status" value="1"/>
</dbReference>